<comment type="caution">
    <text evidence="2">The sequence shown here is derived from an EMBL/GenBank/DDBJ whole genome shotgun (WGS) entry which is preliminary data.</text>
</comment>
<keyword evidence="3" id="KW-1185">Reference proteome</keyword>
<protein>
    <submittedName>
        <fullName evidence="2">Uncharacterized protein</fullName>
    </submittedName>
</protein>
<evidence type="ECO:0000313" key="3">
    <source>
        <dbReference type="Proteomes" id="UP000535491"/>
    </source>
</evidence>
<feature type="region of interest" description="Disordered" evidence="1">
    <location>
        <begin position="90"/>
        <end position="112"/>
    </location>
</feature>
<proteinExistence type="predicted"/>
<accession>A0A7W1WNH2</accession>
<organism evidence="2 3">
    <name type="scientific">Paenactinomyces guangxiensis</name>
    <dbReference type="NCBI Taxonomy" id="1490290"/>
    <lineage>
        <taxon>Bacteria</taxon>
        <taxon>Bacillati</taxon>
        <taxon>Bacillota</taxon>
        <taxon>Bacilli</taxon>
        <taxon>Bacillales</taxon>
        <taxon>Thermoactinomycetaceae</taxon>
        <taxon>Paenactinomyces</taxon>
    </lineage>
</organism>
<sequence length="112" mass="13068">MKTMNLIKKLLIHCYSSIIQSHSDTLLEPIETDILKKKDRAVEARDYKRKELVLFVPSFPIKRTLKILKQIHLILHRKSTVKTFANQHDEKSANACNSENNNMGFAQYSNKR</sequence>
<dbReference type="EMBL" id="JACEIQ010000001">
    <property type="protein sequence ID" value="MBA4493134.1"/>
    <property type="molecule type" value="Genomic_DNA"/>
</dbReference>
<gene>
    <name evidence="2" type="ORF">H1191_02245</name>
</gene>
<name>A0A7W1WNH2_9BACL</name>
<evidence type="ECO:0000313" key="2">
    <source>
        <dbReference type="EMBL" id="MBA4493134.1"/>
    </source>
</evidence>
<feature type="compositionally biased region" description="Polar residues" evidence="1">
    <location>
        <begin position="94"/>
        <end position="112"/>
    </location>
</feature>
<dbReference type="Proteomes" id="UP000535491">
    <property type="component" value="Unassembled WGS sequence"/>
</dbReference>
<reference evidence="2 3" key="1">
    <citation type="submission" date="2020-07" db="EMBL/GenBank/DDBJ databases">
        <authorList>
            <person name="Feng H."/>
        </authorList>
    </citation>
    <scope>NUCLEOTIDE SEQUENCE [LARGE SCALE GENOMIC DNA]</scope>
    <source>
        <strain evidence="3">s-10</strain>
    </source>
</reference>
<dbReference type="AlphaFoldDB" id="A0A7W1WNH2"/>
<dbReference type="RefSeq" id="WP_181750342.1">
    <property type="nucleotide sequence ID" value="NZ_JACEIQ010000001.1"/>
</dbReference>
<evidence type="ECO:0000256" key="1">
    <source>
        <dbReference type="SAM" id="MobiDB-lite"/>
    </source>
</evidence>